<evidence type="ECO:0000313" key="2">
    <source>
        <dbReference type="EMBL" id="QLI65756.1"/>
    </source>
</evidence>
<dbReference type="AlphaFoldDB" id="A0A7D5USI6"/>
<keyword evidence="3" id="KW-1185">Reference proteome</keyword>
<gene>
    <name evidence="2" type="ORF">G6M90_00g023890</name>
</gene>
<organism evidence="2 3">
    <name type="scientific">Metarhizium brunneum</name>
    <dbReference type="NCBI Taxonomy" id="500148"/>
    <lineage>
        <taxon>Eukaryota</taxon>
        <taxon>Fungi</taxon>
        <taxon>Dikarya</taxon>
        <taxon>Ascomycota</taxon>
        <taxon>Pezizomycotina</taxon>
        <taxon>Sordariomycetes</taxon>
        <taxon>Hypocreomycetidae</taxon>
        <taxon>Hypocreales</taxon>
        <taxon>Clavicipitaceae</taxon>
        <taxon>Metarhizium</taxon>
    </lineage>
</organism>
<proteinExistence type="predicted"/>
<keyword evidence="1" id="KW-0732">Signal</keyword>
<dbReference type="KEGG" id="mbrn:90967506"/>
<sequence length="118" mass="13214">MLLDIKLLTVLCSIQSDSCPWADVNPSNRSRNRHDSIYYCQPTRQILVEPFDLGPVFRPKELAPITQPLQNPVVPAGSRNTIKLLECPIEAFLAPELLRRLVESSRDETTEIGEAGLS</sequence>
<dbReference type="Proteomes" id="UP000510686">
    <property type="component" value="Chromosome 1"/>
</dbReference>
<dbReference type="GeneID" id="90967506"/>
<feature type="signal peptide" evidence="1">
    <location>
        <begin position="1"/>
        <end position="16"/>
    </location>
</feature>
<dbReference type="EMBL" id="CP058932">
    <property type="protein sequence ID" value="QLI65756.1"/>
    <property type="molecule type" value="Genomic_DNA"/>
</dbReference>
<name>A0A7D5USI6_9HYPO</name>
<evidence type="ECO:0000256" key="1">
    <source>
        <dbReference type="SAM" id="SignalP"/>
    </source>
</evidence>
<dbReference type="RefSeq" id="XP_065986024.1">
    <property type="nucleotide sequence ID" value="XM_066129916.1"/>
</dbReference>
<accession>A0A7D5USI6</accession>
<feature type="chain" id="PRO_5028831035" evidence="1">
    <location>
        <begin position="17"/>
        <end position="118"/>
    </location>
</feature>
<reference evidence="2 3" key="1">
    <citation type="submission" date="2020-07" db="EMBL/GenBank/DDBJ databases">
        <title>Telomere length de novo assembly of all 7 chromosomes of the fungus, Metarhizium brunneum, using a novel assembly pipeline.</title>
        <authorList>
            <person name="Saud z."/>
            <person name="Kortsinoglou A."/>
            <person name="Kouvelis V.N."/>
            <person name="Butt T.M."/>
        </authorList>
    </citation>
    <scope>NUCLEOTIDE SEQUENCE [LARGE SCALE GENOMIC DNA]</scope>
    <source>
        <strain evidence="2 3">4556</strain>
    </source>
</reference>
<evidence type="ECO:0000313" key="3">
    <source>
        <dbReference type="Proteomes" id="UP000510686"/>
    </source>
</evidence>
<protein>
    <submittedName>
        <fullName evidence="2">Uncharacterized protein</fullName>
    </submittedName>
</protein>